<keyword evidence="9" id="KW-1015">Disulfide bond</keyword>
<keyword evidence="4 13" id="KW-0812">Transmembrane</keyword>
<dbReference type="PRINTS" id="PR00237">
    <property type="entry name" value="GPCRRHODOPSN"/>
</dbReference>
<feature type="transmembrane region" description="Helical" evidence="13">
    <location>
        <begin position="101"/>
        <end position="120"/>
    </location>
</feature>
<evidence type="ECO:0000256" key="9">
    <source>
        <dbReference type="ARBA" id="ARBA00023157"/>
    </source>
</evidence>
<dbReference type="GO" id="GO:0004930">
    <property type="term" value="F:G protein-coupled receptor activity"/>
    <property type="evidence" value="ECO:0007669"/>
    <property type="project" value="UniProtKB-KW"/>
</dbReference>
<evidence type="ECO:0000256" key="1">
    <source>
        <dbReference type="ARBA" id="ARBA00004651"/>
    </source>
</evidence>
<comment type="subcellular location">
    <subcellularLocation>
        <location evidence="1">Cell membrane</location>
        <topology evidence="1">Multi-pass membrane protein</topology>
    </subcellularLocation>
</comment>
<keyword evidence="11" id="KW-0325">Glycoprotein</keyword>
<dbReference type="InterPro" id="IPR017452">
    <property type="entry name" value="GPCR_Rhodpsn_7TM"/>
</dbReference>
<dbReference type="GO" id="GO:0005886">
    <property type="term" value="C:plasma membrane"/>
    <property type="evidence" value="ECO:0007669"/>
    <property type="project" value="UniProtKB-SubCell"/>
</dbReference>
<dbReference type="AlphaFoldDB" id="A0A6P7WJH7"/>
<keyword evidence="7" id="KW-0297">G-protein coupled receptor</keyword>
<evidence type="ECO:0000313" key="15">
    <source>
        <dbReference type="Proteomes" id="UP000515156"/>
    </source>
</evidence>
<dbReference type="PROSITE" id="PS50262">
    <property type="entry name" value="G_PROTEIN_RECEP_F1_2"/>
    <property type="match status" value="1"/>
</dbReference>
<feature type="transmembrane region" description="Helical" evidence="13">
    <location>
        <begin position="26"/>
        <end position="50"/>
    </location>
</feature>
<keyword evidence="2" id="KW-1003">Cell membrane</keyword>
<dbReference type="PANTHER" id="PTHR24242:SF359">
    <property type="entry name" value="ODORANT RECEPTOR-RELATED"/>
    <property type="match status" value="1"/>
</dbReference>
<dbReference type="Pfam" id="PF13853">
    <property type="entry name" value="7tm_4"/>
    <property type="match status" value="1"/>
</dbReference>
<evidence type="ECO:0000256" key="2">
    <source>
        <dbReference type="ARBA" id="ARBA00022475"/>
    </source>
</evidence>
<reference evidence="16" key="1">
    <citation type="submission" date="2025-08" db="UniProtKB">
        <authorList>
            <consortium name="RefSeq"/>
        </authorList>
    </citation>
    <scope>IDENTIFICATION</scope>
</reference>
<dbReference type="FunCoup" id="A0A6P7WJH7">
    <property type="interactions" value="412"/>
</dbReference>
<dbReference type="SUPFAM" id="SSF81321">
    <property type="entry name" value="Family A G protein-coupled receptor-like"/>
    <property type="match status" value="1"/>
</dbReference>
<name>A0A6P7WJH7_9AMPH</name>
<feature type="transmembrane region" description="Helical" evidence="13">
    <location>
        <begin position="272"/>
        <end position="292"/>
    </location>
</feature>
<dbReference type="CDD" id="cd13954">
    <property type="entry name" value="7tmA_OR"/>
    <property type="match status" value="1"/>
</dbReference>
<dbReference type="InterPro" id="IPR050939">
    <property type="entry name" value="Olfactory_GPCR1"/>
</dbReference>
<evidence type="ECO:0000256" key="6">
    <source>
        <dbReference type="ARBA" id="ARBA00022989"/>
    </source>
</evidence>
<dbReference type="OrthoDB" id="9902777at2759"/>
<dbReference type="GO" id="GO:0004984">
    <property type="term" value="F:olfactory receptor activity"/>
    <property type="evidence" value="ECO:0007669"/>
    <property type="project" value="InterPro"/>
</dbReference>
<dbReference type="Gene3D" id="1.20.1070.10">
    <property type="entry name" value="Rhodopsin 7-helix transmembrane proteins"/>
    <property type="match status" value="1"/>
</dbReference>
<evidence type="ECO:0000256" key="5">
    <source>
        <dbReference type="ARBA" id="ARBA00022725"/>
    </source>
</evidence>
<keyword evidence="3" id="KW-0716">Sensory transduction</keyword>
<evidence type="ECO:0000256" key="13">
    <source>
        <dbReference type="SAM" id="Phobius"/>
    </source>
</evidence>
<evidence type="ECO:0000313" key="16">
    <source>
        <dbReference type="RefSeq" id="XP_030043472.1"/>
    </source>
</evidence>
<dbReference type="InterPro" id="IPR000276">
    <property type="entry name" value="GPCR_Rhodpsn"/>
</dbReference>
<keyword evidence="6 13" id="KW-1133">Transmembrane helix</keyword>
<protein>
    <submittedName>
        <fullName evidence="16">Olfactory receptor 11H6-like</fullName>
    </submittedName>
</protein>
<evidence type="ECO:0000256" key="8">
    <source>
        <dbReference type="ARBA" id="ARBA00023136"/>
    </source>
</evidence>
<keyword evidence="10" id="KW-0675">Receptor</keyword>
<dbReference type="InParanoid" id="A0A6P7WJH7"/>
<dbReference type="RefSeq" id="XP_030043472.1">
    <property type="nucleotide sequence ID" value="XM_030187612.1"/>
</dbReference>
<organism evidence="15 16">
    <name type="scientific">Microcaecilia unicolor</name>
    <dbReference type="NCBI Taxonomy" id="1415580"/>
    <lineage>
        <taxon>Eukaryota</taxon>
        <taxon>Metazoa</taxon>
        <taxon>Chordata</taxon>
        <taxon>Craniata</taxon>
        <taxon>Vertebrata</taxon>
        <taxon>Euteleostomi</taxon>
        <taxon>Amphibia</taxon>
        <taxon>Gymnophiona</taxon>
        <taxon>Siphonopidae</taxon>
        <taxon>Microcaecilia</taxon>
    </lineage>
</organism>
<sequence length="307" mass="34460">MQGGNQTYVKEFILHGITVNGGAQSALFALFLVIYILTLVGNISIIMLVWSNTCLHKPMYILLGNLSFVEIWYTTSTVPKMLSGLLSTINSISFKGCFTQFYFFFSCGATEHFLLTLMGYDRYLAICHPLHYNVLMSIQKCAFFAASCWIGAFLWALFPIILISKLSFCGPNKINHFLCDPGPLLELSCERFSSTEVILTVYIAVISLSTSSFTFISYAFIIRTILRIPSASGRRKAFSTCASHLIVVSIFFGCVMYMYIRPSGNHPFPLDKVIAVFYTVVTPLLNPVIYTLRNKEVLVAVKKVLRL</sequence>
<evidence type="ECO:0000256" key="12">
    <source>
        <dbReference type="ARBA" id="ARBA00023224"/>
    </source>
</evidence>
<keyword evidence="8 13" id="KW-0472">Membrane</keyword>
<dbReference type="InterPro" id="IPR000725">
    <property type="entry name" value="Olfact_rcpt"/>
</dbReference>
<feature type="transmembrane region" description="Helical" evidence="13">
    <location>
        <begin position="242"/>
        <end position="260"/>
    </location>
</feature>
<keyword evidence="5" id="KW-0552">Olfaction</keyword>
<feature type="domain" description="G-protein coupled receptors family 1 profile" evidence="14">
    <location>
        <begin position="41"/>
        <end position="290"/>
    </location>
</feature>
<dbReference type="Proteomes" id="UP000515156">
    <property type="component" value="Chromosome 14"/>
</dbReference>
<dbReference type="PRINTS" id="PR00245">
    <property type="entry name" value="OLFACTORYR"/>
</dbReference>
<feature type="transmembrane region" description="Helical" evidence="13">
    <location>
        <begin position="141"/>
        <end position="163"/>
    </location>
</feature>
<dbReference type="KEGG" id="muo:115457914"/>
<feature type="transmembrane region" description="Helical" evidence="13">
    <location>
        <begin position="197"/>
        <end position="221"/>
    </location>
</feature>
<evidence type="ECO:0000256" key="10">
    <source>
        <dbReference type="ARBA" id="ARBA00023170"/>
    </source>
</evidence>
<keyword evidence="15" id="KW-1185">Reference proteome</keyword>
<evidence type="ECO:0000256" key="3">
    <source>
        <dbReference type="ARBA" id="ARBA00022606"/>
    </source>
</evidence>
<accession>A0A6P7WJH7</accession>
<dbReference type="FunFam" id="1.20.1070.10:FF:000001">
    <property type="entry name" value="Olfactory receptor"/>
    <property type="match status" value="1"/>
</dbReference>
<keyword evidence="12" id="KW-0807">Transducer</keyword>
<dbReference type="PANTHER" id="PTHR24242">
    <property type="entry name" value="G-PROTEIN COUPLED RECEPTOR"/>
    <property type="match status" value="1"/>
</dbReference>
<evidence type="ECO:0000256" key="4">
    <source>
        <dbReference type="ARBA" id="ARBA00022692"/>
    </source>
</evidence>
<proteinExistence type="predicted"/>
<dbReference type="GeneID" id="115457914"/>
<evidence type="ECO:0000256" key="11">
    <source>
        <dbReference type="ARBA" id="ARBA00023180"/>
    </source>
</evidence>
<evidence type="ECO:0000256" key="7">
    <source>
        <dbReference type="ARBA" id="ARBA00023040"/>
    </source>
</evidence>
<gene>
    <name evidence="16" type="primary">LOC115457914</name>
</gene>
<evidence type="ECO:0000259" key="14">
    <source>
        <dbReference type="PROSITE" id="PS50262"/>
    </source>
</evidence>